<reference evidence="1 2" key="1">
    <citation type="submission" date="2021-06" db="EMBL/GenBank/DDBJ databases">
        <title>Caerostris extrusa draft genome.</title>
        <authorList>
            <person name="Kono N."/>
            <person name="Arakawa K."/>
        </authorList>
    </citation>
    <scope>NUCLEOTIDE SEQUENCE [LARGE SCALE GENOMIC DNA]</scope>
</reference>
<gene>
    <name evidence="1" type="ORF">CEXT_437581</name>
</gene>
<sequence>MTESGCSSSLETATDIERYRQENLIVDRAGLLGSRLSLSPIVRKNKKERCGMLSSAVMLRRWHSGGALNSRPSVIIRCGDHKQLVSYCGSLDGVWVRMVVKRS</sequence>
<accession>A0AAV4U8Z6</accession>
<dbReference type="EMBL" id="BPLR01012488">
    <property type="protein sequence ID" value="GIY54244.1"/>
    <property type="molecule type" value="Genomic_DNA"/>
</dbReference>
<proteinExistence type="predicted"/>
<organism evidence="1 2">
    <name type="scientific">Caerostris extrusa</name>
    <name type="common">Bark spider</name>
    <name type="synonym">Caerostris bankana</name>
    <dbReference type="NCBI Taxonomy" id="172846"/>
    <lineage>
        <taxon>Eukaryota</taxon>
        <taxon>Metazoa</taxon>
        <taxon>Ecdysozoa</taxon>
        <taxon>Arthropoda</taxon>
        <taxon>Chelicerata</taxon>
        <taxon>Arachnida</taxon>
        <taxon>Araneae</taxon>
        <taxon>Araneomorphae</taxon>
        <taxon>Entelegynae</taxon>
        <taxon>Araneoidea</taxon>
        <taxon>Araneidae</taxon>
        <taxon>Caerostris</taxon>
    </lineage>
</organism>
<protein>
    <submittedName>
        <fullName evidence="1">Uncharacterized protein</fullName>
    </submittedName>
</protein>
<keyword evidence="2" id="KW-1185">Reference proteome</keyword>
<dbReference type="AlphaFoldDB" id="A0AAV4U8Z6"/>
<evidence type="ECO:0000313" key="1">
    <source>
        <dbReference type="EMBL" id="GIY54244.1"/>
    </source>
</evidence>
<comment type="caution">
    <text evidence="1">The sequence shown here is derived from an EMBL/GenBank/DDBJ whole genome shotgun (WGS) entry which is preliminary data.</text>
</comment>
<evidence type="ECO:0000313" key="2">
    <source>
        <dbReference type="Proteomes" id="UP001054945"/>
    </source>
</evidence>
<name>A0AAV4U8Z6_CAEEX</name>
<dbReference type="Proteomes" id="UP001054945">
    <property type="component" value="Unassembled WGS sequence"/>
</dbReference>